<gene>
    <name evidence="3" type="ORF">A4X20_22350</name>
</gene>
<dbReference type="AlphaFoldDB" id="A0A178LVW1"/>
<evidence type="ECO:0000256" key="1">
    <source>
        <dbReference type="ARBA" id="ARBA00022801"/>
    </source>
</evidence>
<dbReference type="NCBIfam" id="NF002043">
    <property type="entry name" value="PRK00870.1"/>
    <property type="match status" value="1"/>
</dbReference>
<dbReference type="InterPro" id="IPR029058">
    <property type="entry name" value="AB_hydrolase_fold"/>
</dbReference>
<dbReference type="PANTHER" id="PTHR42977:SF3">
    <property type="entry name" value="AB HYDROLASE-1 DOMAIN-CONTAINING PROTEIN"/>
    <property type="match status" value="1"/>
</dbReference>
<sequence>MNVLRTPDERFADLPDFPFAPHYVDVDGLRMHYLDEGPADAPVVLLLHGEPSWSYLYRWMIPVLVDAGFRAVAIDLVGFGRSDKPARREDYTYQAHVDWTWAAIEAIGLTGITLVCQDWGGLIGLRLVGEHPDRFARVVAANTTLPTGDQHPGEAFLAWQRFSQETPDFPVGKIVDGGCVSTLPADVIAAYDAPFPDDSYKAGARQFPTLVPTSPDDPAAPANRAAWEGLRQFDKPFLCAFSDSDPITRGGDAPLRKFIPGAQGQPEVTIAGGGHFLQEDKGRELAAVVVDFINANPV</sequence>
<dbReference type="Gene3D" id="3.40.50.1820">
    <property type="entry name" value="alpha/beta hydrolase"/>
    <property type="match status" value="1"/>
</dbReference>
<dbReference type="STRING" id="912594.AWC12_22355"/>
<dbReference type="PRINTS" id="PR00111">
    <property type="entry name" value="ABHYDROLASE"/>
</dbReference>
<name>A0A178LVW1_MYCIR</name>
<reference evidence="3 4" key="1">
    <citation type="submission" date="2016-04" db="EMBL/GenBank/DDBJ databases">
        <title>Draft Genome Sequences of Staphylococcus capitis Strain H36, S. capitis Strain H65, S. cohnii Strain H62, S. hominis Strain H69, Mycobacterium iranicum Strain H39, Plantibacter sp. Strain H53, Pseudomonas oryzihabitans Strain H72, and Microbacterium sp. Strain H83, isolated from residential settings.</title>
        <authorList>
            <person name="Lymperopoulou D."/>
            <person name="Adams R.I."/>
            <person name="Lindow S."/>
            <person name="Coil D.A."/>
            <person name="Jospin G."/>
            <person name="Eisen J.A."/>
        </authorList>
    </citation>
    <scope>NUCLEOTIDE SEQUENCE [LARGE SCALE GENOMIC DNA]</scope>
    <source>
        <strain evidence="3 4">H39</strain>
    </source>
</reference>
<feature type="domain" description="AB hydrolase-1" evidence="2">
    <location>
        <begin position="42"/>
        <end position="281"/>
    </location>
</feature>
<dbReference type="InterPro" id="IPR000639">
    <property type="entry name" value="Epox_hydrolase-like"/>
</dbReference>
<dbReference type="OrthoDB" id="5431692at2"/>
<dbReference type="Pfam" id="PF00561">
    <property type="entry name" value="Abhydrolase_1"/>
    <property type="match status" value="1"/>
</dbReference>
<dbReference type="PANTHER" id="PTHR42977">
    <property type="entry name" value="HYDROLASE-RELATED"/>
    <property type="match status" value="1"/>
</dbReference>
<keyword evidence="1" id="KW-0378">Hydrolase</keyword>
<dbReference type="eggNOG" id="COG0596">
    <property type="taxonomic scope" value="Bacteria"/>
</dbReference>
<accession>A0A178LVW1</accession>
<dbReference type="SUPFAM" id="SSF53474">
    <property type="entry name" value="alpha/beta-Hydrolases"/>
    <property type="match status" value="1"/>
</dbReference>
<comment type="caution">
    <text evidence="3">The sequence shown here is derived from an EMBL/GenBank/DDBJ whole genome shotgun (WGS) entry which is preliminary data.</text>
</comment>
<evidence type="ECO:0000259" key="2">
    <source>
        <dbReference type="Pfam" id="PF00561"/>
    </source>
</evidence>
<protein>
    <submittedName>
        <fullName evidence="3">Haloalkane dehalogenase</fullName>
    </submittedName>
</protein>
<dbReference type="RefSeq" id="WP_064282536.1">
    <property type="nucleotide sequence ID" value="NZ_LWCS01000027.1"/>
</dbReference>
<organism evidence="3 4">
    <name type="scientific">Mycolicibacterium iranicum</name>
    <name type="common">Mycobacterium iranicum</name>
    <dbReference type="NCBI Taxonomy" id="912594"/>
    <lineage>
        <taxon>Bacteria</taxon>
        <taxon>Bacillati</taxon>
        <taxon>Actinomycetota</taxon>
        <taxon>Actinomycetes</taxon>
        <taxon>Mycobacteriales</taxon>
        <taxon>Mycobacteriaceae</taxon>
        <taxon>Mycolicibacterium</taxon>
    </lineage>
</organism>
<dbReference type="Proteomes" id="UP000078396">
    <property type="component" value="Unassembled WGS sequence"/>
</dbReference>
<evidence type="ECO:0000313" key="3">
    <source>
        <dbReference type="EMBL" id="OAN37480.1"/>
    </source>
</evidence>
<dbReference type="GO" id="GO:0004301">
    <property type="term" value="F:epoxide hydrolase activity"/>
    <property type="evidence" value="ECO:0007669"/>
    <property type="project" value="TreeGrafter"/>
</dbReference>
<dbReference type="InterPro" id="IPR051340">
    <property type="entry name" value="Haloalkane_dehalogenase"/>
</dbReference>
<proteinExistence type="predicted"/>
<dbReference type="InterPro" id="IPR000073">
    <property type="entry name" value="AB_hydrolase_1"/>
</dbReference>
<dbReference type="EMBL" id="LWCS01000027">
    <property type="protein sequence ID" value="OAN37480.1"/>
    <property type="molecule type" value="Genomic_DNA"/>
</dbReference>
<evidence type="ECO:0000313" key="4">
    <source>
        <dbReference type="Proteomes" id="UP000078396"/>
    </source>
</evidence>
<dbReference type="PRINTS" id="PR00412">
    <property type="entry name" value="EPOXHYDRLASE"/>
</dbReference>